<dbReference type="Proteomes" id="UP000682782">
    <property type="component" value="Chromosome"/>
</dbReference>
<keyword evidence="1" id="KW-0378">Hydrolase</keyword>
<keyword evidence="2" id="KW-1185">Reference proteome</keyword>
<dbReference type="EMBL" id="CP068393">
    <property type="protein sequence ID" value="QUC66538.1"/>
    <property type="molecule type" value="Genomic_DNA"/>
</dbReference>
<keyword evidence="1" id="KW-0326">Glycosidase</keyword>
<sequence length="868" mass="95927">MKKIMCMLTALLMALALLCGTEAVPAARAEEEYTLPREEGTRQLTFYWQDEEADYSTCDMWIWYPNADGHGYLFHPCAYGVKVVLNVPEDVSEVGFIVRRRCSDPGGVSWDEATKDYDGDRYAEITGDTTEVYLLPGDENQYKSNDGGVTLYQEKKMTMAGIVELNQIQYYLNPAVRLESMDQVTVTEQETGRKLEVTGLSSLNNSVIAGKITVGEELDLTRSYTVQIEGYDAITAVPTNVFDSAAFAEKFNYDGDDLGAIPGENGTVFKVWAPTASRVVLNLFEAGDGGEAYDRVEMTRGEKGVWSAEAACGAGTYYTYSVTTVVGEQEAVDPYAKAVGVNGDRGMVIDLDTTDPEGFGEDAFIDSINAYNEAVIWEVHVRDFSNKLASSAYPGKYLAFTEHGLKNASGEPAGVDYLTDLGITHVHLQPVYDYATVDESSDEPQFNWGYDPKNYNVPEGSYSTDPFHGEVRIKEFKQMVQALHQSGLGVVMDVVYNHTYDGNSCLNRIVPYYYYRFDNRGGWSNGSGCGNETASERPMFRKYMVDSVRYWAEEYHVDGFRFDLMALHDVQTMQEIEAAVHAVNPRAIIYGEGWTGGTTPLMENRRANQANIKKVTASEGAIGAVAVFNDAIRDGLKGSVFNAKDRGYISGIVSKNTAGQVVFGLTGGVKNTMVSWSVPGNGVINYMACHDNHTLYDRLLTSCSVDSEEDRLKMNRFGTSIIMIGKGIPFFLAGEEMLRSKGGDSNSYKSSDEVNNIRWDDLTAGSANMAMRDFYRGLIAMRKANPFLTGGEIACEVLEDNAIEVRWTEDEKLVAYALVNPKADREVTLPEGEWQALLYNETIDPEGTQTLSGTVTAAERTVLLVRAK</sequence>
<gene>
    <name evidence="1" type="primary">pulA</name>
    <name evidence="1" type="ORF">JYE49_11810</name>
</gene>
<proteinExistence type="predicted"/>
<dbReference type="EC" id="3.2.1.41" evidence="1"/>
<name>A0AC61MXS0_9FIRM</name>
<protein>
    <submittedName>
        <fullName evidence="1">Type I pullulanase</fullName>
        <ecNumber evidence="1">3.2.1.41</ecNumber>
    </submittedName>
</protein>
<accession>A0AC61MXS0</accession>
<evidence type="ECO:0000313" key="2">
    <source>
        <dbReference type="Proteomes" id="UP000682782"/>
    </source>
</evidence>
<reference evidence="1" key="1">
    <citation type="submission" date="2021-01" db="EMBL/GenBank/DDBJ databases">
        <title>Complete genome sequence of Clostridiales bacterium R-7.</title>
        <authorList>
            <person name="Mahoney-Kurpe S.C."/>
            <person name="Palevich N."/>
            <person name="Koike S."/>
            <person name="Moon C.D."/>
            <person name="Attwood G.T."/>
        </authorList>
    </citation>
    <scope>NUCLEOTIDE SEQUENCE</scope>
    <source>
        <strain evidence="1">R-7</strain>
    </source>
</reference>
<evidence type="ECO:0000313" key="1">
    <source>
        <dbReference type="EMBL" id="QUC66538.1"/>
    </source>
</evidence>
<organism evidence="1 2">
    <name type="scientific">Aristaeella hokkaidonensis</name>
    <dbReference type="NCBI Taxonomy" id="3046382"/>
    <lineage>
        <taxon>Bacteria</taxon>
        <taxon>Bacillati</taxon>
        <taxon>Bacillota</taxon>
        <taxon>Clostridia</taxon>
        <taxon>Eubacteriales</taxon>
        <taxon>Aristaeellaceae</taxon>
        <taxon>Aristaeella</taxon>
    </lineage>
</organism>